<proteinExistence type="predicted"/>
<dbReference type="GO" id="GO:0051225">
    <property type="term" value="P:spindle assembly"/>
    <property type="evidence" value="ECO:0007669"/>
    <property type="project" value="TreeGrafter"/>
</dbReference>
<organism evidence="2 3">
    <name type="scientific">Dissostichus mawsoni</name>
    <name type="common">Antarctic cod</name>
    <dbReference type="NCBI Taxonomy" id="36200"/>
    <lineage>
        <taxon>Eukaryota</taxon>
        <taxon>Metazoa</taxon>
        <taxon>Chordata</taxon>
        <taxon>Craniata</taxon>
        <taxon>Vertebrata</taxon>
        <taxon>Euteleostomi</taxon>
        <taxon>Actinopterygii</taxon>
        <taxon>Neopterygii</taxon>
        <taxon>Teleostei</taxon>
        <taxon>Neoteleostei</taxon>
        <taxon>Acanthomorphata</taxon>
        <taxon>Eupercaria</taxon>
        <taxon>Perciformes</taxon>
        <taxon>Notothenioidei</taxon>
        <taxon>Nototheniidae</taxon>
        <taxon>Dissostichus</taxon>
    </lineage>
</organism>
<dbReference type="GO" id="GO:0070652">
    <property type="term" value="C:HAUS complex"/>
    <property type="evidence" value="ECO:0007669"/>
    <property type="project" value="TreeGrafter"/>
</dbReference>
<evidence type="ECO:0000256" key="1">
    <source>
        <dbReference type="SAM" id="MobiDB-lite"/>
    </source>
</evidence>
<evidence type="ECO:0000313" key="3">
    <source>
        <dbReference type="Proteomes" id="UP000518266"/>
    </source>
</evidence>
<feature type="region of interest" description="Disordered" evidence="1">
    <location>
        <begin position="287"/>
        <end position="307"/>
    </location>
</feature>
<dbReference type="OrthoDB" id="6435999at2759"/>
<dbReference type="PANTHER" id="PTHR14352">
    <property type="entry name" value="HAUS AUGMIN-LIKE COMPLEX SUBUNIT 7"/>
    <property type="match status" value="1"/>
</dbReference>
<dbReference type="InterPro" id="IPR029711">
    <property type="entry name" value="Haus7-like"/>
</dbReference>
<dbReference type="EMBL" id="JAAKFY010000002">
    <property type="protein sequence ID" value="KAF3859911.1"/>
    <property type="molecule type" value="Genomic_DNA"/>
</dbReference>
<gene>
    <name evidence="2" type="ORF">F7725_000166</name>
</gene>
<accession>A0A7J5ZFF7</accession>
<evidence type="ECO:0000313" key="2">
    <source>
        <dbReference type="EMBL" id="KAF3859911.1"/>
    </source>
</evidence>
<name>A0A7J5ZFF7_DISMA</name>
<comment type="caution">
    <text evidence="2">The sequence shown here is derived from an EMBL/GenBank/DDBJ whole genome shotgun (WGS) entry which is preliminary data.</text>
</comment>
<dbReference type="Proteomes" id="UP000518266">
    <property type="component" value="Unassembled WGS sequence"/>
</dbReference>
<dbReference type="GO" id="GO:0031023">
    <property type="term" value="P:microtubule organizing center organization"/>
    <property type="evidence" value="ECO:0007669"/>
    <property type="project" value="TreeGrafter"/>
</dbReference>
<reference evidence="2 3" key="1">
    <citation type="submission" date="2020-03" db="EMBL/GenBank/DDBJ databases">
        <title>Dissostichus mawsoni Genome sequencing and assembly.</title>
        <authorList>
            <person name="Park H."/>
        </authorList>
    </citation>
    <scope>NUCLEOTIDE SEQUENCE [LARGE SCALE GENOMIC DNA]</scope>
    <source>
        <strain evidence="2">DM0001</strain>
        <tissue evidence="2">Muscle</tissue>
    </source>
</reference>
<protein>
    <recommendedName>
        <fullName evidence="4">HAUS augmin-like complex subunit 7</fullName>
    </recommendedName>
</protein>
<evidence type="ECO:0008006" key="4">
    <source>
        <dbReference type="Google" id="ProtNLM"/>
    </source>
</evidence>
<sequence length="328" mass="36830">MAVSHPRAYVITEEEENPNRTVKSCLENGGGFERKTARWTCLCYTAGCVLPLVEGLYLQEADSMLQLLCTPSQHRTDILAWICSSINPTFAFSEAISLRSKDPEVRIKVILLWSVIQTEMSVLGQELMLCRAEDLDLIRSSPAASVPAAAAVLVPACEKSAGHRTDQETLLNELYAAENLPHFTQMLAPTLDPWPAHIKYCEFLSSETQSSGVFSPGSLRVAACDLQMLMAAFSHVFETDLRAYCSRDPPSFSTETHVFQRIHQLLLAFIMELEMLKEVSEASASITEEVEQLQTQPRYRSRGEKRNLPDQLEELTRRIRDVFSLLQS</sequence>
<dbReference type="AlphaFoldDB" id="A0A7J5ZFF7"/>
<keyword evidence="3" id="KW-1185">Reference proteome</keyword>
<feature type="compositionally biased region" description="Polar residues" evidence="1">
    <location>
        <begin position="287"/>
        <end position="298"/>
    </location>
</feature>
<dbReference type="GO" id="GO:0051011">
    <property type="term" value="F:microtubule minus-end binding"/>
    <property type="evidence" value="ECO:0007669"/>
    <property type="project" value="TreeGrafter"/>
</dbReference>
<dbReference type="PANTHER" id="PTHR14352:SF2">
    <property type="entry name" value="HAUS AUGMIN-LIKE COMPLEX SUBUNIT 7"/>
    <property type="match status" value="1"/>
</dbReference>